<proteinExistence type="predicted"/>
<comment type="caution">
    <text evidence="2">The sequence shown here is derived from an EMBL/GenBank/DDBJ whole genome shotgun (WGS) entry which is preliminary data.</text>
</comment>
<keyword evidence="3" id="KW-1185">Reference proteome</keyword>
<gene>
    <name evidence="2" type="ORF">PPL_07460</name>
</gene>
<keyword evidence="1" id="KW-0472">Membrane</keyword>
<accession>D3BG09</accession>
<feature type="transmembrane region" description="Helical" evidence="1">
    <location>
        <begin position="472"/>
        <end position="494"/>
    </location>
</feature>
<evidence type="ECO:0000313" key="3">
    <source>
        <dbReference type="Proteomes" id="UP000001396"/>
    </source>
</evidence>
<dbReference type="Proteomes" id="UP000001396">
    <property type="component" value="Unassembled WGS sequence"/>
</dbReference>
<dbReference type="PANTHER" id="PTHR39532">
    <property type="entry name" value="F-BOX DOMAIN-CONTAINING PROTEIN-RELATED"/>
    <property type="match status" value="1"/>
</dbReference>
<dbReference type="AlphaFoldDB" id="D3BG09"/>
<dbReference type="RefSeq" id="XP_020431722.1">
    <property type="nucleotide sequence ID" value="XM_020578295.1"/>
</dbReference>
<dbReference type="EMBL" id="ADBJ01000033">
    <property type="protein sequence ID" value="EFA79601.1"/>
    <property type="molecule type" value="Genomic_DNA"/>
</dbReference>
<reference evidence="2 3" key="1">
    <citation type="journal article" date="2011" name="Genome Res.">
        <title>Phylogeny-wide analysis of social amoeba genomes highlights ancient origins for complex intercellular communication.</title>
        <authorList>
            <person name="Heidel A.J."/>
            <person name="Lawal H.M."/>
            <person name="Felder M."/>
            <person name="Schilde C."/>
            <person name="Helps N.R."/>
            <person name="Tunggal B."/>
            <person name="Rivero F."/>
            <person name="John U."/>
            <person name="Schleicher M."/>
            <person name="Eichinger L."/>
            <person name="Platzer M."/>
            <person name="Noegel A.A."/>
            <person name="Schaap P."/>
            <person name="Gloeckner G."/>
        </authorList>
    </citation>
    <scope>NUCLEOTIDE SEQUENCE [LARGE SCALE GENOMIC DNA]</scope>
    <source>
        <strain evidence="3">ATCC 26659 / Pp 5 / PN500</strain>
    </source>
</reference>
<sequence length="498" mass="59208">MLLIDDHGSELIRAKMRICNTYISLLGRISQQEAKSVEDEQKVDDEYLITIEGIDFYDHNSLINFNRIYNLYYQCLESGNDSLRSQCVKFFVDYHKYKFIHYFDVQGYIKFIVDVFFDPEFDVFSNMSSFYTGSHLPTIEDIYNRIINDKRKLNDNDHQLKKRIEIYQECCYFSKLVSLKFDHTYFYQKILNPSNDNTVQEQINQNDEIQLKKNTNTISKILSNSYFDWHGSMNLESEYSLVKSPPFYFDYEWIKFIKYGWSTERINQMFERVELLLIFSDEYDRDRSGSKSVQRRYFRSQTFSHYDQELYCDSIEHDGYLAHLPAMPNLKRIYFGEYYGYKSNYSSFLTSILKNTPNGDGHGIESIEISIHKDWLDNPTYSNLDFLETLLRLHSNTLKSIEIKYICSCDDDMVGLIRILKEFIPTIEEHSFSFKLCANYEKLERACKDDKDRKTPILLCLLVLNIRTLLSILLRIIFSILLLICLCILVYNLIYTVI</sequence>
<keyword evidence="1" id="KW-1133">Transmembrane helix</keyword>
<evidence type="ECO:0000256" key="1">
    <source>
        <dbReference type="SAM" id="Phobius"/>
    </source>
</evidence>
<organism evidence="2 3">
    <name type="scientific">Heterostelium pallidum (strain ATCC 26659 / Pp 5 / PN500)</name>
    <name type="common">Cellular slime mold</name>
    <name type="synonym">Polysphondylium pallidum</name>
    <dbReference type="NCBI Taxonomy" id="670386"/>
    <lineage>
        <taxon>Eukaryota</taxon>
        <taxon>Amoebozoa</taxon>
        <taxon>Evosea</taxon>
        <taxon>Eumycetozoa</taxon>
        <taxon>Dictyostelia</taxon>
        <taxon>Acytosteliales</taxon>
        <taxon>Acytosteliaceae</taxon>
        <taxon>Heterostelium</taxon>
    </lineage>
</organism>
<keyword evidence="1" id="KW-0812">Transmembrane</keyword>
<dbReference type="GeneID" id="31362941"/>
<protein>
    <submittedName>
        <fullName evidence="2">Uncharacterized protein</fullName>
    </submittedName>
</protein>
<dbReference type="InParanoid" id="D3BG09"/>
<name>D3BG09_HETP5</name>
<evidence type="ECO:0000313" key="2">
    <source>
        <dbReference type="EMBL" id="EFA79601.1"/>
    </source>
</evidence>